<evidence type="ECO:0000256" key="2">
    <source>
        <dbReference type="ARBA" id="ARBA00022473"/>
    </source>
</evidence>
<dbReference type="GO" id="GO:0003677">
    <property type="term" value="F:DNA binding"/>
    <property type="evidence" value="ECO:0007669"/>
    <property type="project" value="UniProtKB-KW"/>
</dbReference>
<dbReference type="GO" id="GO:0046983">
    <property type="term" value="F:protein dimerization activity"/>
    <property type="evidence" value="ECO:0007669"/>
    <property type="project" value="InterPro"/>
</dbReference>
<evidence type="ECO:0000256" key="5">
    <source>
        <dbReference type="ARBA" id="ARBA00023015"/>
    </source>
</evidence>
<comment type="similarity">
    <text evidence="9">Belongs to the HEY family.</text>
</comment>
<dbReference type="Proteomes" id="UP000694388">
    <property type="component" value="Unplaced"/>
</dbReference>
<evidence type="ECO:0000256" key="3">
    <source>
        <dbReference type="ARBA" id="ARBA00022491"/>
    </source>
</evidence>
<evidence type="ECO:0000259" key="11">
    <source>
        <dbReference type="PROSITE" id="PS51054"/>
    </source>
</evidence>
<evidence type="ECO:0000313" key="13">
    <source>
        <dbReference type="Proteomes" id="UP000694388"/>
    </source>
</evidence>
<evidence type="ECO:0000256" key="9">
    <source>
        <dbReference type="ARBA" id="ARBA00038262"/>
    </source>
</evidence>
<keyword evidence="3" id="KW-0678">Repressor</keyword>
<dbReference type="SMART" id="SM00511">
    <property type="entry name" value="ORANGE"/>
    <property type="match status" value="1"/>
</dbReference>
<evidence type="ECO:0000259" key="10">
    <source>
        <dbReference type="PROSITE" id="PS50888"/>
    </source>
</evidence>
<reference evidence="12" key="1">
    <citation type="submission" date="2025-08" db="UniProtKB">
        <authorList>
            <consortium name="Ensembl"/>
        </authorList>
    </citation>
    <scope>IDENTIFICATION</scope>
</reference>
<dbReference type="Ensembl" id="ENSEBUT00000019485.1">
    <property type="protein sequence ID" value="ENSEBUP00000018909.1"/>
    <property type="gene ID" value="ENSEBUG00000011796.1"/>
</dbReference>
<dbReference type="GO" id="GO:0001708">
    <property type="term" value="P:cell fate specification"/>
    <property type="evidence" value="ECO:0007669"/>
    <property type="project" value="Ensembl"/>
</dbReference>
<feature type="domain" description="BHLH" evidence="10">
    <location>
        <begin position="41"/>
        <end position="96"/>
    </location>
</feature>
<evidence type="ECO:0000256" key="8">
    <source>
        <dbReference type="ARBA" id="ARBA00023242"/>
    </source>
</evidence>
<dbReference type="GO" id="GO:0005634">
    <property type="term" value="C:nucleus"/>
    <property type="evidence" value="ECO:0007669"/>
    <property type="project" value="UniProtKB-SubCell"/>
</dbReference>
<dbReference type="OMA" id="HEEHMPE"/>
<dbReference type="InterPro" id="IPR050370">
    <property type="entry name" value="HES_HEY"/>
</dbReference>
<keyword evidence="6" id="KW-0238">DNA-binding</keyword>
<dbReference type="PROSITE" id="PS51054">
    <property type="entry name" value="ORANGE"/>
    <property type="match status" value="1"/>
</dbReference>
<dbReference type="Gene3D" id="4.10.280.10">
    <property type="entry name" value="Helix-loop-helix DNA-binding domain"/>
    <property type="match status" value="1"/>
</dbReference>
<sequence length="289" mass="30631">MKRSLDDSFSDSDLDETTIDVELDTAGSGCLSPTTSSQIIARKKRRGIIEKRRRDRINNSLAELRRLVPTACEKQGSSKLEKAEILQMTVDHLKLLQATGGKGFFDAHALAMDYRSLGFRECLAEVVRFLSTMDGPESTEALRLRLVSHLNQRACQREAASIGAAPLRPHPCWNITAAAAAAAAAASFGPAAALIPVPKSPCRALDASPAVLPSQPEAPLPRLAPTASSPHASLPVMSAHARIASLLAAAPFPTSFAFPMLSSPPALTPQAMGGSAKAYRPWGAEVGAF</sequence>
<keyword evidence="4" id="KW-0914">Notch signaling pathway</keyword>
<dbReference type="GO" id="GO:0021984">
    <property type="term" value="P:adenohypophysis development"/>
    <property type="evidence" value="ECO:0007669"/>
    <property type="project" value="Ensembl"/>
</dbReference>
<proteinExistence type="inferred from homology"/>
<dbReference type="Pfam" id="PF00010">
    <property type="entry name" value="HLH"/>
    <property type="match status" value="1"/>
</dbReference>
<dbReference type="Pfam" id="PF07527">
    <property type="entry name" value="Hairy_orange"/>
    <property type="match status" value="1"/>
</dbReference>
<evidence type="ECO:0000256" key="1">
    <source>
        <dbReference type="ARBA" id="ARBA00004123"/>
    </source>
</evidence>
<dbReference type="SMART" id="SM00353">
    <property type="entry name" value="HLH"/>
    <property type="match status" value="1"/>
</dbReference>
<evidence type="ECO:0000256" key="6">
    <source>
        <dbReference type="ARBA" id="ARBA00023125"/>
    </source>
</evidence>
<reference evidence="12" key="2">
    <citation type="submission" date="2025-09" db="UniProtKB">
        <authorList>
            <consortium name="Ensembl"/>
        </authorList>
    </citation>
    <scope>IDENTIFICATION</scope>
</reference>
<keyword evidence="8" id="KW-0539">Nucleus</keyword>
<feature type="domain" description="Orange" evidence="11">
    <location>
        <begin position="118"/>
        <end position="150"/>
    </location>
</feature>
<accession>A0A8C4QSX5</accession>
<dbReference type="SUPFAM" id="SSF158457">
    <property type="entry name" value="Orange domain-like"/>
    <property type="match status" value="1"/>
</dbReference>
<evidence type="ECO:0000256" key="4">
    <source>
        <dbReference type="ARBA" id="ARBA00022976"/>
    </source>
</evidence>
<dbReference type="GO" id="GO:0007219">
    <property type="term" value="P:Notch signaling pathway"/>
    <property type="evidence" value="ECO:0007669"/>
    <property type="project" value="UniProtKB-KW"/>
</dbReference>
<name>A0A8C4QSX5_EPTBU</name>
<dbReference type="PANTHER" id="PTHR10985">
    <property type="entry name" value="BASIC HELIX-LOOP-HELIX TRANSCRIPTION FACTOR, HES-RELATED"/>
    <property type="match status" value="1"/>
</dbReference>
<keyword evidence="13" id="KW-1185">Reference proteome</keyword>
<organism evidence="12 13">
    <name type="scientific">Eptatretus burgeri</name>
    <name type="common">Inshore hagfish</name>
    <dbReference type="NCBI Taxonomy" id="7764"/>
    <lineage>
        <taxon>Eukaryota</taxon>
        <taxon>Metazoa</taxon>
        <taxon>Chordata</taxon>
        <taxon>Craniata</taxon>
        <taxon>Vertebrata</taxon>
        <taxon>Cyclostomata</taxon>
        <taxon>Myxini</taxon>
        <taxon>Myxiniformes</taxon>
        <taxon>Myxinidae</taxon>
        <taxon>Eptatretinae</taxon>
        <taxon>Eptatretus</taxon>
    </lineage>
</organism>
<dbReference type="GeneTree" id="ENSGT00940000157068"/>
<dbReference type="InterPro" id="IPR036638">
    <property type="entry name" value="HLH_DNA-bd_sf"/>
</dbReference>
<dbReference type="PROSITE" id="PS50888">
    <property type="entry name" value="BHLH"/>
    <property type="match status" value="1"/>
</dbReference>
<evidence type="ECO:0000313" key="12">
    <source>
        <dbReference type="Ensembl" id="ENSEBUP00000018909.1"/>
    </source>
</evidence>
<dbReference type="Gene3D" id="6.10.250.980">
    <property type="match status" value="1"/>
</dbReference>
<protein>
    <submittedName>
        <fullName evidence="12">Hes-related family bHLH transcription factor with YRPW motif 1</fullName>
    </submittedName>
</protein>
<dbReference type="InterPro" id="IPR003650">
    <property type="entry name" value="Orange_dom"/>
</dbReference>
<dbReference type="InterPro" id="IPR011598">
    <property type="entry name" value="bHLH_dom"/>
</dbReference>
<dbReference type="FunFam" id="4.10.280.10:FF:000012">
    <property type="entry name" value="hairy/enhancer-of-split related with YRPW motif protein 1"/>
    <property type="match status" value="1"/>
</dbReference>
<dbReference type="GO" id="GO:0006355">
    <property type="term" value="P:regulation of DNA-templated transcription"/>
    <property type="evidence" value="ECO:0007669"/>
    <property type="project" value="InterPro"/>
</dbReference>
<dbReference type="AlphaFoldDB" id="A0A8C4QSX5"/>
<keyword evidence="2" id="KW-0217">Developmental protein</keyword>
<keyword evidence="7" id="KW-0804">Transcription</keyword>
<dbReference type="SUPFAM" id="SSF47459">
    <property type="entry name" value="HLH, helix-loop-helix DNA-binding domain"/>
    <property type="match status" value="1"/>
</dbReference>
<keyword evidence="5" id="KW-0805">Transcription regulation</keyword>
<evidence type="ECO:0000256" key="7">
    <source>
        <dbReference type="ARBA" id="ARBA00023163"/>
    </source>
</evidence>
<comment type="subcellular location">
    <subcellularLocation>
        <location evidence="1">Nucleus</location>
    </subcellularLocation>
</comment>